<dbReference type="FunFam" id="3.40.50.720:FF:000137">
    <property type="entry name" value="Hydroxysteroid (17-beta) dehydrogenase 3"/>
    <property type="match status" value="1"/>
</dbReference>
<dbReference type="InterPro" id="IPR002347">
    <property type="entry name" value="SDR_fam"/>
</dbReference>
<proteinExistence type="inferred from homology"/>
<dbReference type="PRINTS" id="PR00081">
    <property type="entry name" value="GDHRDH"/>
</dbReference>
<dbReference type="AlphaFoldDB" id="A0ABD0SEV9"/>
<dbReference type="EMBL" id="JBEUOH010000022">
    <property type="protein sequence ID" value="KAL0867825.1"/>
    <property type="molecule type" value="Genomic_DNA"/>
</dbReference>
<keyword evidence="3" id="KW-0560">Oxidoreductase</keyword>
<evidence type="ECO:0000313" key="7">
    <source>
        <dbReference type="Proteomes" id="UP001549920"/>
    </source>
</evidence>
<evidence type="ECO:0000256" key="1">
    <source>
        <dbReference type="ARBA" id="ARBA00006484"/>
    </source>
</evidence>
<dbReference type="Gene3D" id="3.40.50.720">
    <property type="entry name" value="NAD(P)-binding Rossmann-like Domain"/>
    <property type="match status" value="1"/>
</dbReference>
<dbReference type="PANTHER" id="PTHR43899:SF13">
    <property type="entry name" value="RH59310P"/>
    <property type="match status" value="1"/>
</dbReference>
<keyword evidence="2" id="KW-0521">NADP</keyword>
<dbReference type="CDD" id="cd05356">
    <property type="entry name" value="17beta-HSD1_like_SDR_c"/>
    <property type="match status" value="1"/>
</dbReference>
<dbReference type="Proteomes" id="UP001549921">
    <property type="component" value="Unassembled WGS sequence"/>
</dbReference>
<dbReference type="InterPro" id="IPR051019">
    <property type="entry name" value="VLCFA-Steroid_DH"/>
</dbReference>
<dbReference type="PANTHER" id="PTHR43899">
    <property type="entry name" value="RH59310P"/>
    <property type="match status" value="1"/>
</dbReference>
<dbReference type="PRINTS" id="PR00080">
    <property type="entry name" value="SDRFAMILY"/>
</dbReference>
<dbReference type="SUPFAM" id="SSF51735">
    <property type="entry name" value="NAD(P)-binding Rossmann-fold domains"/>
    <property type="match status" value="1"/>
</dbReference>
<comment type="caution">
    <text evidence="5">The sequence shown here is derived from an EMBL/GenBank/DDBJ whole genome shotgun (WGS) entry which is preliminary data.</text>
</comment>
<reference evidence="7 8" key="1">
    <citation type="submission" date="2024-06" db="EMBL/GenBank/DDBJ databases">
        <title>A chromosome-level genome assembly of beet webworm, Loxostege sticticalis.</title>
        <authorList>
            <person name="Zhang Y."/>
        </authorList>
    </citation>
    <scope>NUCLEOTIDE SEQUENCE [LARGE SCALE GENOMIC DNA]</scope>
    <source>
        <strain evidence="6">AQ026</strain>
        <strain evidence="5">AQ028</strain>
        <tissue evidence="5">Male pupae</tissue>
        <tissue evidence="6">Whole body</tissue>
    </source>
</reference>
<dbReference type="Pfam" id="PF00106">
    <property type="entry name" value="adh_short"/>
    <property type="match status" value="1"/>
</dbReference>
<dbReference type="EMBL" id="JBEDNZ010000022">
    <property type="protein sequence ID" value="KAL0818353.1"/>
    <property type="molecule type" value="Genomic_DNA"/>
</dbReference>
<evidence type="ECO:0000256" key="2">
    <source>
        <dbReference type="ARBA" id="ARBA00022857"/>
    </source>
</evidence>
<comment type="similarity">
    <text evidence="1 4">Belongs to the short-chain dehydrogenases/reductases (SDR) family.</text>
</comment>
<dbReference type="GO" id="GO:0016491">
    <property type="term" value="F:oxidoreductase activity"/>
    <property type="evidence" value="ECO:0007669"/>
    <property type="project" value="UniProtKB-KW"/>
</dbReference>
<keyword evidence="7" id="KW-1185">Reference proteome</keyword>
<dbReference type="Proteomes" id="UP001549920">
    <property type="component" value="Unassembled WGS sequence"/>
</dbReference>
<evidence type="ECO:0000313" key="6">
    <source>
        <dbReference type="EMBL" id="KAL0867825.1"/>
    </source>
</evidence>
<evidence type="ECO:0000256" key="4">
    <source>
        <dbReference type="RuleBase" id="RU000363"/>
    </source>
</evidence>
<dbReference type="InterPro" id="IPR036291">
    <property type="entry name" value="NAD(P)-bd_dom_sf"/>
</dbReference>
<accession>A0ABD0SEV9</accession>
<evidence type="ECO:0000313" key="8">
    <source>
        <dbReference type="Proteomes" id="UP001549921"/>
    </source>
</evidence>
<dbReference type="PIRSF" id="PIRSF000126">
    <property type="entry name" value="11-beta-HSD1"/>
    <property type="match status" value="1"/>
</dbReference>
<evidence type="ECO:0000256" key="3">
    <source>
        <dbReference type="ARBA" id="ARBA00023002"/>
    </source>
</evidence>
<gene>
    <name evidence="6" type="ORF">ABMA27_008526</name>
    <name evidence="5" type="ORF">ABMA28_008831</name>
</gene>
<organism evidence="5 8">
    <name type="scientific">Loxostege sticticalis</name>
    <name type="common">Beet webworm moth</name>
    <dbReference type="NCBI Taxonomy" id="481309"/>
    <lineage>
        <taxon>Eukaryota</taxon>
        <taxon>Metazoa</taxon>
        <taxon>Ecdysozoa</taxon>
        <taxon>Arthropoda</taxon>
        <taxon>Hexapoda</taxon>
        <taxon>Insecta</taxon>
        <taxon>Pterygota</taxon>
        <taxon>Neoptera</taxon>
        <taxon>Endopterygota</taxon>
        <taxon>Lepidoptera</taxon>
        <taxon>Glossata</taxon>
        <taxon>Ditrysia</taxon>
        <taxon>Pyraloidea</taxon>
        <taxon>Crambidae</taxon>
        <taxon>Pyraustinae</taxon>
        <taxon>Loxostege</taxon>
    </lineage>
</organism>
<protein>
    <submittedName>
        <fullName evidence="5">Uncharacterized protein</fullName>
    </submittedName>
</protein>
<evidence type="ECO:0000313" key="5">
    <source>
        <dbReference type="EMBL" id="KAL0818353.1"/>
    </source>
</evidence>
<sequence length="313" mass="34920">MTSFTALEKVSIALIVIALFFILRSIFRAVYTFAIGPLINKVDFKSKGKWALVTGATDGIGKEYARQLAAKGCDIVLVSRSLDKLNAVAEEIEKDFKVQTKVVQADFSSEDIYDNIKTNIEGLEIGTLVNNVGISYDYPEYFLDVPDWDNKFKALLNVNIVSMTRMTHMVLPDMVKRGKGVVINIASGTGVIPSPFLGMYVGTKAYVIKLTDCLRIEYADKGIIFQSVNPGYVLSNMSGLKRETFFSPSAKKFVRSALSLVGTASDTAGYFPHYLLFNTILFAKDMVGTLSEWVVARSMLNVRRRYLKKYKKQ</sequence>
<name>A0ABD0SEV9_LOXSC</name>